<feature type="signal peptide" evidence="3">
    <location>
        <begin position="1"/>
        <end position="16"/>
    </location>
</feature>
<feature type="domain" description="Nbr1 FW" evidence="4">
    <location>
        <begin position="1799"/>
        <end position="1872"/>
    </location>
</feature>
<dbReference type="Pfam" id="PF16158">
    <property type="entry name" value="N_BRCA1_IG"/>
    <property type="match status" value="2"/>
</dbReference>
<evidence type="ECO:0000256" key="1">
    <source>
        <dbReference type="ARBA" id="ARBA00023002"/>
    </source>
</evidence>
<feature type="region of interest" description="Disordered" evidence="2">
    <location>
        <begin position="854"/>
        <end position="894"/>
    </location>
</feature>
<organism evidence="5 6">
    <name type="scientific">Symbiodinium microadriaticum</name>
    <name type="common">Dinoflagellate</name>
    <name type="synonym">Zooxanthella microadriatica</name>
    <dbReference type="NCBI Taxonomy" id="2951"/>
    <lineage>
        <taxon>Eukaryota</taxon>
        <taxon>Sar</taxon>
        <taxon>Alveolata</taxon>
        <taxon>Dinophyceae</taxon>
        <taxon>Suessiales</taxon>
        <taxon>Symbiodiniaceae</taxon>
        <taxon>Symbiodinium</taxon>
    </lineage>
</organism>
<feature type="compositionally biased region" description="Basic and acidic residues" evidence="2">
    <location>
        <begin position="1079"/>
        <end position="1095"/>
    </location>
</feature>
<dbReference type="Pfam" id="PF00106">
    <property type="entry name" value="adh_short"/>
    <property type="match status" value="1"/>
</dbReference>
<dbReference type="OrthoDB" id="430637at2759"/>
<feature type="region of interest" description="Disordered" evidence="2">
    <location>
        <begin position="1031"/>
        <end position="1124"/>
    </location>
</feature>
<evidence type="ECO:0000259" key="4">
    <source>
        <dbReference type="Pfam" id="PF16158"/>
    </source>
</evidence>
<comment type="caution">
    <text evidence="5">The sequence shown here is derived from an EMBL/GenBank/DDBJ whole genome shotgun (WGS) entry which is preliminary data.</text>
</comment>
<dbReference type="InterPro" id="IPR036716">
    <property type="entry name" value="Pest_crys_N_sf"/>
</dbReference>
<dbReference type="PANTHER" id="PTHR43157">
    <property type="entry name" value="PHOSPHATIDYLINOSITOL-GLYCAN BIOSYNTHESIS CLASS F PROTEIN-RELATED"/>
    <property type="match status" value="1"/>
</dbReference>
<sequence>MVAGKWFLTVVALAHASSLPMDEKAERECSPDDQGCMAREEACSLAKQMASDWPLQYANMSQTYRELTDVCAGRPLDFTDTPDEPLDVLGTNPEVLSNLLTASADFECSDPASCITNVVKYESDNHGAKWAMKSGNFAAKFGSDTLKEILKAGGKIALKGVVAFACIGAAISAFFPGAGGLPVNPCTFATEDWGRCVWEQVKPFVQEFVEDQLDDAFGDLWDATINGYKTRLWDLNATVYRNSKLYPNGTIEEMSNATTDRMYEDLKAVHDAMLGSIELFLTGRAIKTTAGAYLSQFASLHFSVITNLLGSLKYRTAGDHYVFQTVLACYARRVYERATAAFKSRMSAVEAHEEDHGWSSEFKDTWKSSCDWKNSGPVLAELVDDMHFLATAVHGAKSCGLDEAEPNLVQQAERTLEKDAPLVQLQASLPMDEKAERECSPDDLGCMAREEACSLAKQMASDWPLQYANMKQTYRELKDVCAGRPLDSTDTPEEPLDVPGTNPEVLSNLSTASAEFECSDPASCITNVVKYEKDWPGAKWAMRYGKFSAKAASDTLKECLKELKYVALQGVVAFAFVGAAISAFFPSAGGLPVNPCTFATEDWARCVWEQVKPFVQEFVEDQLDEAFEDLWDATVNGYKTRLWALNATVYRNSKLYPNGTIEEMSNATRDRMYEDLKAVHDAMLGSIQLFLTDRAIKTTAGAYLSQFASLHFSVITQLMGSLTYRTAGDRYVFQTVGACYARRVYERATAAFKSRMSAVEAHEEDKGEFKDTWKLSCAQRETSRAELRESLGSATSAVSARLSTQDPAPEDVTRLRSVLGEARASASFSDAELVQAEQTLFKASQLQQATLQQVASPAASPKPAQASSPVRVSGTPPAATPVSSPASPTPPAEQMAMKDKVSKLLQTLLAGGSAPESLRKAAEVAAAAGLAPEICAYARSAAESRSIAHEKAVAALASGNLDAIRQAKIDVELAGGPNSDLRQLTQALEMQRVPATAPATASGFHSQVDVEELRRREEQLLQRLRQARGRHLDELRRESSPPSTRQAGWSGFSAPALPQYQPDLRKIQQPRRLAETPLEEARPRREIQTEPDIRKVPRPTTNTRDLASRPAPQSDGALPHSFHGDHGERWLNPFGIDPVKQAFDPMGLPPSDYKSMLTNARRLMQAPGRPFESPSFWRADGDCYPYSWWRLESLPEWADGQLAFMGAVPWQYTEYPSLYGGPCNVNRDASVKPTDATIFLYAHRDSENFRCAYRESEHAKAAEASLLEVTSSSNVTSVACDLQSFDSVRDAAAKLKLMFEEKGIDILCNTAGVMALADEATKDSYDVQMQTNHLSHSLLTKELYPLLEKAAGQRGDARIVNHSSGARKFPSTPLDAKYLGKNGGNLGGNGNSVFFGGGRFQRYHQSKLANAVFTLALDERLRAKNSKVKALCVAPGVARTNLVATARADEFQEDTFMMRFAQTGEDGTMPLLKCCVGEGLQSGEFYEPDGWVAIRGKPKKIKMEPVCMKLESRQILWEESEKACGPFNIEPALEAASSWRYCCDPGQSKQGPFSFRCDMCHVSTRTAGDLHAHEAGKIHKKRAHLERLWQAALKDAVDRSILQVTCNLHLLRSTPDAQEEAAAGPHPALERCDWCCPPLTALATLLPKSPTEARWLGLMEDGRTALLQPSGFGGVMEEYASEFMRLRADAMARLQSLKESPSPGKTKSLEKAIDDMESNWRQIQVQLRLGLSGAGSSREWEPRVKEWGNEVKLMRKELDSVQEEFNRSKPPFSPIAMLSSKLLAGPTAGSPVAPGDSVRWVLANDGTVPWPAGTSLRLVGGPVLASPILEVPSASPNQTLELDLEVKNDSEQVMEANYCLVTPCGQPFGELMSFSVGKKETPPPLCGIMVAPNGSMEALQGEVKTLTWTLANIGTTNWPADTCCRLFYNTPGFDFLPADIPIPEGVTPNLTIDVEIQALMPEKEGCFRAMWAVTSPSHPDFGEVLMAEFHVSDFPFMDWMVEEAESFTLVSEPELEVPQASSSTSPTPSMSAAHVMHEHLVGDAEVTYPKHLESLCSQTEGPSFVSLGHVSLKKGPWVVQLLVQNEGTLCWPEDCCLKCCLGSGFGCASLPLGRVEAGEVIQISMELEAATGRSAWVLGNGDECFGPVFVVEATED</sequence>
<dbReference type="Gene3D" id="1.20.190.10">
    <property type="entry name" value="Pesticidal crystal protein, N-terminal domain"/>
    <property type="match status" value="2"/>
</dbReference>
<feature type="compositionally biased region" description="Low complexity" evidence="2">
    <location>
        <begin position="855"/>
        <end position="886"/>
    </location>
</feature>
<evidence type="ECO:0000313" key="5">
    <source>
        <dbReference type="EMBL" id="OLQ13250.1"/>
    </source>
</evidence>
<dbReference type="InterPro" id="IPR002347">
    <property type="entry name" value="SDR_fam"/>
</dbReference>
<dbReference type="GO" id="GO:0090729">
    <property type="term" value="F:toxin activity"/>
    <property type="evidence" value="ECO:0007669"/>
    <property type="project" value="InterPro"/>
</dbReference>
<dbReference type="EMBL" id="LSRX01000030">
    <property type="protein sequence ID" value="OLQ13250.1"/>
    <property type="molecule type" value="Genomic_DNA"/>
</dbReference>
<reference evidence="5 6" key="1">
    <citation type="submission" date="2016-02" db="EMBL/GenBank/DDBJ databases">
        <title>Genome analysis of coral dinoflagellate symbionts highlights evolutionary adaptations to a symbiotic lifestyle.</title>
        <authorList>
            <person name="Aranda M."/>
            <person name="Li Y."/>
            <person name="Liew Y.J."/>
            <person name="Baumgarten S."/>
            <person name="Simakov O."/>
            <person name="Wilson M."/>
            <person name="Piel J."/>
            <person name="Ashoor H."/>
            <person name="Bougouffa S."/>
            <person name="Bajic V.B."/>
            <person name="Ryu T."/>
            <person name="Ravasi T."/>
            <person name="Bayer T."/>
            <person name="Micklem G."/>
            <person name="Kim H."/>
            <person name="Bhak J."/>
            <person name="Lajeunesse T.C."/>
            <person name="Voolstra C.R."/>
        </authorList>
    </citation>
    <scope>NUCLEOTIDE SEQUENCE [LARGE SCALE GENOMIC DNA]</scope>
    <source>
        <strain evidence="5 6">CCMP2467</strain>
    </source>
</reference>
<keyword evidence="1" id="KW-0560">Oxidoreductase</keyword>
<proteinExistence type="predicted"/>
<name>A0A1Q9F0N9_SYMMI</name>
<evidence type="ECO:0000256" key="3">
    <source>
        <dbReference type="SAM" id="SignalP"/>
    </source>
</evidence>
<dbReference type="InterPro" id="IPR036291">
    <property type="entry name" value="NAD(P)-bd_dom_sf"/>
</dbReference>
<feature type="domain" description="Nbr1 FW" evidence="4">
    <location>
        <begin position="1902"/>
        <end position="1990"/>
    </location>
</feature>
<dbReference type="PANTHER" id="PTHR43157:SF31">
    <property type="entry name" value="PHOSPHATIDYLINOSITOL-GLYCAN BIOSYNTHESIS CLASS F PROTEIN"/>
    <property type="match status" value="1"/>
</dbReference>
<feature type="region of interest" description="Disordered" evidence="2">
    <location>
        <begin position="483"/>
        <end position="502"/>
    </location>
</feature>
<dbReference type="Gene3D" id="2.60.40.10">
    <property type="entry name" value="Immunoglobulins"/>
    <property type="match status" value="2"/>
</dbReference>
<dbReference type="Gene3D" id="3.40.50.720">
    <property type="entry name" value="NAD(P)-binding Rossmann-like Domain"/>
    <property type="match status" value="1"/>
</dbReference>
<evidence type="ECO:0000313" key="6">
    <source>
        <dbReference type="Proteomes" id="UP000186817"/>
    </source>
</evidence>
<accession>A0A1Q9F0N9</accession>
<dbReference type="InterPro" id="IPR032350">
    <property type="entry name" value="Nbr1_FW"/>
</dbReference>
<dbReference type="Proteomes" id="UP000186817">
    <property type="component" value="Unassembled WGS sequence"/>
</dbReference>
<protein>
    <submittedName>
        <fullName evidence="5">Putative oxidoreductase</fullName>
    </submittedName>
</protein>
<evidence type="ECO:0000256" key="2">
    <source>
        <dbReference type="SAM" id="MobiDB-lite"/>
    </source>
</evidence>
<dbReference type="GO" id="GO:0016491">
    <property type="term" value="F:oxidoreductase activity"/>
    <property type="evidence" value="ECO:0007669"/>
    <property type="project" value="UniProtKB-KW"/>
</dbReference>
<gene>
    <name evidence="5" type="primary">SPCC736.13</name>
    <name evidence="5" type="ORF">AK812_SmicGene2669</name>
</gene>
<keyword evidence="3" id="KW-0732">Signal</keyword>
<dbReference type="SUPFAM" id="SSF51735">
    <property type="entry name" value="NAD(P)-binding Rossmann-fold domains"/>
    <property type="match status" value="1"/>
</dbReference>
<feature type="chain" id="PRO_5013339690" evidence="3">
    <location>
        <begin position="17"/>
        <end position="2156"/>
    </location>
</feature>
<keyword evidence="6" id="KW-1185">Reference proteome</keyword>
<dbReference type="InterPro" id="IPR013783">
    <property type="entry name" value="Ig-like_fold"/>
</dbReference>